<name>A0A8S3QVN4_MYTED</name>
<evidence type="ECO:0000259" key="5">
    <source>
        <dbReference type="Pfam" id="PF00589"/>
    </source>
</evidence>
<dbReference type="GO" id="GO:0015074">
    <property type="term" value="P:DNA integration"/>
    <property type="evidence" value="ECO:0007669"/>
    <property type="project" value="InterPro"/>
</dbReference>
<dbReference type="OrthoDB" id="6057938at2759"/>
<evidence type="ECO:0000259" key="7">
    <source>
        <dbReference type="Pfam" id="PF25561"/>
    </source>
</evidence>
<evidence type="ECO:0000259" key="6">
    <source>
        <dbReference type="Pfam" id="PF12012"/>
    </source>
</evidence>
<dbReference type="SUPFAM" id="SSF56349">
    <property type="entry name" value="DNA breaking-rejoining enzymes"/>
    <property type="match status" value="2"/>
</dbReference>
<dbReference type="InterPro" id="IPR013762">
    <property type="entry name" value="Integrase-like_cat_sf"/>
</dbReference>
<evidence type="ECO:0000256" key="3">
    <source>
        <dbReference type="ARBA" id="ARBA00022843"/>
    </source>
</evidence>
<dbReference type="Proteomes" id="UP000683360">
    <property type="component" value="Unassembled WGS sequence"/>
</dbReference>
<evidence type="ECO:0000256" key="2">
    <source>
        <dbReference type="ARBA" id="ARBA00022553"/>
    </source>
</evidence>
<keyword evidence="1" id="KW-1017">Isopeptide bond</keyword>
<gene>
    <name evidence="8" type="ORF">MEDL_13762</name>
</gene>
<feature type="domain" description="QRICH1-like" evidence="7">
    <location>
        <begin position="139"/>
        <end position="213"/>
    </location>
</feature>
<dbReference type="Gene3D" id="1.10.443.10">
    <property type="entry name" value="Intergrase catalytic core"/>
    <property type="match status" value="2"/>
</dbReference>
<dbReference type="Pfam" id="PF25561">
    <property type="entry name" value="QRICH1"/>
    <property type="match status" value="1"/>
</dbReference>
<dbReference type="InterPro" id="IPR052787">
    <property type="entry name" value="MAVS"/>
</dbReference>
<dbReference type="InterPro" id="IPR021893">
    <property type="entry name" value="ZMYM2-like_C"/>
</dbReference>
<evidence type="ECO:0000256" key="4">
    <source>
        <dbReference type="ARBA" id="ARBA00023172"/>
    </source>
</evidence>
<dbReference type="InterPro" id="IPR011010">
    <property type="entry name" value="DNA_brk_join_enz"/>
</dbReference>
<feature type="domain" description="Tyr recombinase" evidence="5">
    <location>
        <begin position="501"/>
        <end position="570"/>
    </location>
</feature>
<dbReference type="EMBL" id="CAJPWZ010000708">
    <property type="protein sequence ID" value="CAG2199051.1"/>
    <property type="molecule type" value="Genomic_DNA"/>
</dbReference>
<evidence type="ECO:0000256" key="1">
    <source>
        <dbReference type="ARBA" id="ARBA00022499"/>
    </source>
</evidence>
<keyword evidence="3" id="KW-0832">Ubl conjugation</keyword>
<feature type="domain" description="ZMYM2-like/QRICH1 C-terminal" evidence="6">
    <location>
        <begin position="234"/>
        <end position="377"/>
    </location>
</feature>
<proteinExistence type="predicted"/>
<dbReference type="Pfam" id="PF12012">
    <property type="entry name" value="DUF3504"/>
    <property type="match status" value="1"/>
</dbReference>
<dbReference type="InterPro" id="IPR002104">
    <property type="entry name" value="Integrase_catalytic"/>
</dbReference>
<keyword evidence="9" id="KW-1185">Reference proteome</keyword>
<evidence type="ECO:0008006" key="10">
    <source>
        <dbReference type="Google" id="ProtNLM"/>
    </source>
</evidence>
<dbReference type="InterPro" id="IPR057926">
    <property type="entry name" value="QRICH1_dom"/>
</dbReference>
<accession>A0A8S3QVN4</accession>
<dbReference type="Pfam" id="PF00589">
    <property type="entry name" value="Phage_integrase"/>
    <property type="match status" value="1"/>
</dbReference>
<protein>
    <recommendedName>
        <fullName evidence="10">Tyr recombinase domain-containing protein</fullName>
    </recommendedName>
</protein>
<dbReference type="PANTHER" id="PTHR21446:SF12">
    <property type="entry name" value="POTASSIUM CHANNEL TETRAMERIZATION DOMAIN CONTAINING 1"/>
    <property type="match status" value="1"/>
</dbReference>
<dbReference type="GO" id="GO:0006310">
    <property type="term" value="P:DNA recombination"/>
    <property type="evidence" value="ECO:0007669"/>
    <property type="project" value="UniProtKB-KW"/>
</dbReference>
<sequence>MMDVTEIDFLEAHWDNTVDDVTLSQICNDIENENTAVEKLEDLSLSQVMDMYEVNAEMDKMIDTPGSFDLMEVEITPENVIEQLEKALDSLHTSRYSFVDDASVGTLIKSTESKNTRKNTNWSIATFNDWRGERMMKTNCAIPELLNFTAMDINQWLSKFAIETRRKDGKPYPPRTLYILCVGLLRCLRENGVNLNFLDERDSRFYEFRRALSARMIELTAQGVGTTTKQAEPISKETEKHLWDKGLLGKTTAKSMTNTMFYYNSKLFGLRGVDEHKHLNTDQFDLGVDQRGKYITFNGRASKTYKGGLNQRHLSAKNIKHYFQNDELYEIYEYYFQLVGSLKGNCFYRRPLDSKNGVKFGEQPIGVNKLSSIMKTMCADAGVEGYFTNHSGKAYLCHNVVPSGIPEQEIMYRTGHRSVESVRKYKGLLMIYAQRYFKCFGTGGDTRGLNQRHLSAKNIKHYFQNDELYEIYEYYFQLVGSLKGNCFYRRPLDSKNGVKFGEQPIGVNKLSSIMKTMCADAGVEGYFTNHSGKRTCATTLYQAGIPEQEIMYRTGHRSVESVRKYKRAADDMLKDISNVLEPEAIPVKKMRCETVTSPSVTSENETDVISNINIPCGAHSNFSGCVFHFGTQK</sequence>
<dbReference type="PANTHER" id="PTHR21446">
    <property type="entry name" value="DUF3504 DOMAIN-CONTAINING PROTEIN"/>
    <property type="match status" value="1"/>
</dbReference>
<organism evidence="8 9">
    <name type="scientific">Mytilus edulis</name>
    <name type="common">Blue mussel</name>
    <dbReference type="NCBI Taxonomy" id="6550"/>
    <lineage>
        <taxon>Eukaryota</taxon>
        <taxon>Metazoa</taxon>
        <taxon>Spiralia</taxon>
        <taxon>Lophotrochozoa</taxon>
        <taxon>Mollusca</taxon>
        <taxon>Bivalvia</taxon>
        <taxon>Autobranchia</taxon>
        <taxon>Pteriomorphia</taxon>
        <taxon>Mytilida</taxon>
        <taxon>Mytiloidea</taxon>
        <taxon>Mytilidae</taxon>
        <taxon>Mytilinae</taxon>
        <taxon>Mytilus</taxon>
    </lineage>
</organism>
<keyword evidence="4" id="KW-0233">DNA recombination</keyword>
<dbReference type="AlphaFoldDB" id="A0A8S3QVN4"/>
<evidence type="ECO:0000313" key="8">
    <source>
        <dbReference type="EMBL" id="CAG2199051.1"/>
    </source>
</evidence>
<comment type="caution">
    <text evidence="8">The sequence shown here is derived from an EMBL/GenBank/DDBJ whole genome shotgun (WGS) entry which is preliminary data.</text>
</comment>
<keyword evidence="2" id="KW-0597">Phosphoprotein</keyword>
<dbReference type="GO" id="GO:0003677">
    <property type="term" value="F:DNA binding"/>
    <property type="evidence" value="ECO:0007669"/>
    <property type="project" value="InterPro"/>
</dbReference>
<reference evidence="8" key="1">
    <citation type="submission" date="2021-03" db="EMBL/GenBank/DDBJ databases">
        <authorList>
            <person name="Bekaert M."/>
        </authorList>
    </citation>
    <scope>NUCLEOTIDE SEQUENCE</scope>
</reference>
<evidence type="ECO:0000313" key="9">
    <source>
        <dbReference type="Proteomes" id="UP000683360"/>
    </source>
</evidence>